<keyword evidence="2" id="KW-0805">Transcription regulation</keyword>
<proteinExistence type="inferred from homology"/>
<protein>
    <submittedName>
        <fullName evidence="7">RNA polymerase sigma factor</fullName>
    </submittedName>
</protein>
<dbReference type="Gene3D" id="1.10.10.10">
    <property type="entry name" value="Winged helix-like DNA-binding domain superfamily/Winged helix DNA-binding domain"/>
    <property type="match status" value="1"/>
</dbReference>
<dbReference type="InterPro" id="IPR014284">
    <property type="entry name" value="RNA_pol_sigma-70_dom"/>
</dbReference>
<feature type="domain" description="RNA polymerase sigma factor 70 region 4 type 2" evidence="6">
    <location>
        <begin position="114"/>
        <end position="162"/>
    </location>
</feature>
<dbReference type="GO" id="GO:0016987">
    <property type="term" value="F:sigma factor activity"/>
    <property type="evidence" value="ECO:0007669"/>
    <property type="project" value="UniProtKB-KW"/>
</dbReference>
<evidence type="ECO:0000313" key="7">
    <source>
        <dbReference type="EMBL" id="MBB2159784.1"/>
    </source>
</evidence>
<evidence type="ECO:0000259" key="5">
    <source>
        <dbReference type="Pfam" id="PF04542"/>
    </source>
</evidence>
<dbReference type="InterPro" id="IPR013325">
    <property type="entry name" value="RNA_pol_sigma_r2"/>
</dbReference>
<dbReference type="InterPro" id="IPR007627">
    <property type="entry name" value="RNA_pol_sigma70_r2"/>
</dbReference>
<dbReference type="InterPro" id="IPR036388">
    <property type="entry name" value="WH-like_DNA-bd_sf"/>
</dbReference>
<dbReference type="InterPro" id="IPR039425">
    <property type="entry name" value="RNA_pol_sigma-70-like"/>
</dbReference>
<dbReference type="Gene3D" id="1.10.1740.10">
    <property type="match status" value="1"/>
</dbReference>
<dbReference type="InterPro" id="IPR013324">
    <property type="entry name" value="RNA_pol_sigma_r3/r4-like"/>
</dbReference>
<keyword evidence="3" id="KW-0731">Sigma factor</keyword>
<sequence length="173" mass="19464">MEVSALKAKRTSLQLYEAHRERLLSYANRLSGDLTLAEDIVQDAWLLFARQPVEQIGAPLQYLRAIVRNLFITRLRRTIGECTDGVDFDTVTEGMADNAASPEYAASARETLARVIAVIDAMPPRQACAFKLYYFEGLKLREIAARLDLSVPMVHRLIADGMTICDRIYEEGL</sequence>
<dbReference type="GO" id="GO:0006352">
    <property type="term" value="P:DNA-templated transcription initiation"/>
    <property type="evidence" value="ECO:0007669"/>
    <property type="project" value="InterPro"/>
</dbReference>
<evidence type="ECO:0000256" key="3">
    <source>
        <dbReference type="ARBA" id="ARBA00023082"/>
    </source>
</evidence>
<dbReference type="Pfam" id="PF08281">
    <property type="entry name" value="Sigma70_r4_2"/>
    <property type="match status" value="1"/>
</dbReference>
<dbReference type="NCBIfam" id="TIGR02937">
    <property type="entry name" value="sigma70-ECF"/>
    <property type="match status" value="1"/>
</dbReference>
<accession>A0A7W4IBP1</accession>
<evidence type="ECO:0000256" key="1">
    <source>
        <dbReference type="ARBA" id="ARBA00010641"/>
    </source>
</evidence>
<organism evidence="7 8">
    <name type="scientific">Gluconacetobacter sacchari</name>
    <dbReference type="NCBI Taxonomy" id="92759"/>
    <lineage>
        <taxon>Bacteria</taxon>
        <taxon>Pseudomonadati</taxon>
        <taxon>Pseudomonadota</taxon>
        <taxon>Alphaproteobacteria</taxon>
        <taxon>Acetobacterales</taxon>
        <taxon>Acetobacteraceae</taxon>
        <taxon>Gluconacetobacter</taxon>
    </lineage>
</organism>
<comment type="caution">
    <text evidence="7">The sequence shown here is derived from an EMBL/GenBank/DDBJ whole genome shotgun (WGS) entry which is preliminary data.</text>
</comment>
<reference evidence="7 8" key="1">
    <citation type="submission" date="2020-04" db="EMBL/GenBank/DDBJ databases">
        <title>Description of novel Gluconacetobacter.</title>
        <authorList>
            <person name="Sombolestani A."/>
        </authorList>
    </citation>
    <scope>NUCLEOTIDE SEQUENCE [LARGE SCALE GENOMIC DNA]</scope>
    <source>
        <strain evidence="7 8">LMG 19747</strain>
    </source>
</reference>
<gene>
    <name evidence="7" type="ORF">HLH48_06290</name>
</gene>
<keyword evidence="4" id="KW-0804">Transcription</keyword>
<dbReference type="PANTHER" id="PTHR43133:SF63">
    <property type="entry name" value="RNA POLYMERASE SIGMA FACTOR FECI-RELATED"/>
    <property type="match status" value="1"/>
</dbReference>
<evidence type="ECO:0000313" key="8">
    <source>
        <dbReference type="Proteomes" id="UP000589085"/>
    </source>
</evidence>
<name>A0A7W4IBP1_9PROT</name>
<dbReference type="PANTHER" id="PTHR43133">
    <property type="entry name" value="RNA POLYMERASE ECF-TYPE SIGMA FACTO"/>
    <property type="match status" value="1"/>
</dbReference>
<dbReference type="RefSeq" id="WP_182996649.1">
    <property type="nucleotide sequence ID" value="NZ_JABEQJ010000006.1"/>
</dbReference>
<dbReference type="EMBL" id="JABEQJ010000006">
    <property type="protein sequence ID" value="MBB2159784.1"/>
    <property type="molecule type" value="Genomic_DNA"/>
</dbReference>
<feature type="domain" description="RNA polymerase sigma-70 region 2" evidence="5">
    <location>
        <begin position="15"/>
        <end position="77"/>
    </location>
</feature>
<dbReference type="SUPFAM" id="SSF88659">
    <property type="entry name" value="Sigma3 and sigma4 domains of RNA polymerase sigma factors"/>
    <property type="match status" value="1"/>
</dbReference>
<evidence type="ECO:0000256" key="2">
    <source>
        <dbReference type="ARBA" id="ARBA00023015"/>
    </source>
</evidence>
<dbReference type="GO" id="GO:0003677">
    <property type="term" value="F:DNA binding"/>
    <property type="evidence" value="ECO:0007669"/>
    <property type="project" value="InterPro"/>
</dbReference>
<dbReference type="Pfam" id="PF04542">
    <property type="entry name" value="Sigma70_r2"/>
    <property type="match status" value="1"/>
</dbReference>
<evidence type="ECO:0000259" key="6">
    <source>
        <dbReference type="Pfam" id="PF08281"/>
    </source>
</evidence>
<evidence type="ECO:0000256" key="4">
    <source>
        <dbReference type="ARBA" id="ARBA00023163"/>
    </source>
</evidence>
<comment type="similarity">
    <text evidence="1">Belongs to the sigma-70 factor family. ECF subfamily.</text>
</comment>
<dbReference type="AlphaFoldDB" id="A0A7W4IBP1"/>
<dbReference type="SUPFAM" id="SSF88946">
    <property type="entry name" value="Sigma2 domain of RNA polymerase sigma factors"/>
    <property type="match status" value="1"/>
</dbReference>
<dbReference type="InterPro" id="IPR013249">
    <property type="entry name" value="RNA_pol_sigma70_r4_t2"/>
</dbReference>
<dbReference type="Proteomes" id="UP000589085">
    <property type="component" value="Unassembled WGS sequence"/>
</dbReference>